<dbReference type="EC" id="2.7.1.17" evidence="6"/>
<gene>
    <name evidence="6" type="ORF">FHR24_001082</name>
</gene>
<dbReference type="GO" id="GO:0004856">
    <property type="term" value="F:D-xylulokinase activity"/>
    <property type="evidence" value="ECO:0007669"/>
    <property type="project" value="UniProtKB-EC"/>
</dbReference>
<dbReference type="PANTHER" id="PTHR43095">
    <property type="entry name" value="SUGAR KINASE"/>
    <property type="match status" value="1"/>
</dbReference>
<dbReference type="SUPFAM" id="SSF53067">
    <property type="entry name" value="Actin-like ATPase domain"/>
    <property type="match status" value="2"/>
</dbReference>
<dbReference type="Pfam" id="PF02782">
    <property type="entry name" value="FGGY_C"/>
    <property type="match status" value="1"/>
</dbReference>
<name>A0ABX0U8W3_9FLAO</name>
<evidence type="ECO:0000313" key="6">
    <source>
        <dbReference type="EMBL" id="NIJ44643.1"/>
    </source>
</evidence>
<dbReference type="Pfam" id="PF00370">
    <property type="entry name" value="FGGY_N"/>
    <property type="match status" value="1"/>
</dbReference>
<dbReference type="Proteomes" id="UP000745859">
    <property type="component" value="Unassembled WGS sequence"/>
</dbReference>
<evidence type="ECO:0000259" key="5">
    <source>
        <dbReference type="Pfam" id="PF02782"/>
    </source>
</evidence>
<sequence length="495" mass="54115">MLSIGYDLGSSSVKAVLFDTNTKEVKAAASYPEREMVIDAPQENWAEQNPEDWWQNIEKVTNKLFEKTTNKRADVVAIGIAYQMHGLVTLTNKGEVVRPAIIWCDSRAVAIGNKAFKEIGETVCLETMLNSPGNFTASKLAWVKENEPELYNTIDKIMLPGDYIAYRFTNTITTTNTGLSEGVLWDFKKEALNSTLVDYFGFDEKLFPEVKPVFAEQGKITAKMAEKFGFSPEAVVAYRAGDQPNNAFSLNVLNPGEIAATGGTSGVVYGVVDQLKYDEKQRVNTFAHINHTAEERKLGVLLCINGTGSAYAWLRNNLAADMDYFELEKLAQSVPVGANALTFLPFGNGAERMLANKIIGAQFDGLNFTKHKLGDMVRACLEGIAFSFVYGIAGMKELGLEPSVIKVGNDNMFQSETFATTIATLTGAEIQVKESSGAVGAAIGAGYGAGKINNLQDAFAKENIIKTYTADISKKEAYQVAYTKWVSLLESKLKS</sequence>
<dbReference type="Gene3D" id="3.30.420.40">
    <property type="match status" value="2"/>
</dbReference>
<accession>A0ABX0U8W3</accession>
<keyword evidence="2 6" id="KW-0808">Transferase</keyword>
<evidence type="ECO:0000256" key="3">
    <source>
        <dbReference type="ARBA" id="ARBA00022777"/>
    </source>
</evidence>
<evidence type="ECO:0000256" key="2">
    <source>
        <dbReference type="ARBA" id="ARBA00022679"/>
    </source>
</evidence>
<feature type="domain" description="Carbohydrate kinase FGGY C-terminal" evidence="5">
    <location>
        <begin position="259"/>
        <end position="448"/>
    </location>
</feature>
<reference evidence="6 7" key="1">
    <citation type="submission" date="2020-03" db="EMBL/GenBank/DDBJ databases">
        <title>Genomic Encyclopedia of Type Strains, Phase IV (KMG-IV): sequencing the most valuable type-strain genomes for metagenomic binning, comparative biology and taxonomic classification.</title>
        <authorList>
            <person name="Goeker M."/>
        </authorList>
    </citation>
    <scope>NUCLEOTIDE SEQUENCE [LARGE SCALE GENOMIC DNA]</scope>
    <source>
        <strain evidence="6 7">DSM 101599</strain>
    </source>
</reference>
<keyword evidence="3" id="KW-0418">Kinase</keyword>
<comment type="caution">
    <text evidence="6">The sequence shown here is derived from an EMBL/GenBank/DDBJ whole genome shotgun (WGS) entry which is preliminary data.</text>
</comment>
<feature type="domain" description="Carbohydrate kinase FGGY N-terminal" evidence="4">
    <location>
        <begin position="4"/>
        <end position="247"/>
    </location>
</feature>
<evidence type="ECO:0000256" key="1">
    <source>
        <dbReference type="ARBA" id="ARBA00009156"/>
    </source>
</evidence>
<dbReference type="InterPro" id="IPR043129">
    <property type="entry name" value="ATPase_NBD"/>
</dbReference>
<proteinExistence type="inferred from homology"/>
<keyword evidence="7" id="KW-1185">Reference proteome</keyword>
<protein>
    <submittedName>
        <fullName evidence="6">Xylulokinase</fullName>
        <ecNumber evidence="6">2.7.1.17</ecNumber>
    </submittedName>
</protein>
<dbReference type="InterPro" id="IPR018484">
    <property type="entry name" value="FGGY_N"/>
</dbReference>
<dbReference type="EMBL" id="JAASQL010000001">
    <property type="protein sequence ID" value="NIJ44643.1"/>
    <property type="molecule type" value="Genomic_DNA"/>
</dbReference>
<dbReference type="InterPro" id="IPR018485">
    <property type="entry name" value="FGGY_C"/>
</dbReference>
<dbReference type="InterPro" id="IPR050406">
    <property type="entry name" value="FGGY_Carb_Kinase"/>
</dbReference>
<dbReference type="RefSeq" id="WP_167185020.1">
    <property type="nucleotide sequence ID" value="NZ_JAASQL010000001.1"/>
</dbReference>
<evidence type="ECO:0000313" key="7">
    <source>
        <dbReference type="Proteomes" id="UP000745859"/>
    </source>
</evidence>
<organism evidence="6 7">
    <name type="scientific">Wenyingzhuangia heitensis</name>
    <dbReference type="NCBI Taxonomy" id="1487859"/>
    <lineage>
        <taxon>Bacteria</taxon>
        <taxon>Pseudomonadati</taxon>
        <taxon>Bacteroidota</taxon>
        <taxon>Flavobacteriia</taxon>
        <taxon>Flavobacteriales</taxon>
        <taxon>Flavobacteriaceae</taxon>
        <taxon>Wenyingzhuangia</taxon>
    </lineage>
</organism>
<dbReference type="CDD" id="cd07809">
    <property type="entry name" value="ASKHA_NBD_FGGY_BaXK-like"/>
    <property type="match status" value="1"/>
</dbReference>
<dbReference type="PANTHER" id="PTHR43095:SF5">
    <property type="entry name" value="XYLULOSE KINASE"/>
    <property type="match status" value="1"/>
</dbReference>
<evidence type="ECO:0000259" key="4">
    <source>
        <dbReference type="Pfam" id="PF00370"/>
    </source>
</evidence>
<dbReference type="InterPro" id="IPR000577">
    <property type="entry name" value="Carb_kinase_FGGY"/>
</dbReference>
<dbReference type="PIRSF" id="PIRSF000538">
    <property type="entry name" value="GlpK"/>
    <property type="match status" value="1"/>
</dbReference>
<comment type="similarity">
    <text evidence="1">Belongs to the FGGY kinase family.</text>
</comment>